<accession>A0AAV1SH38</accession>
<dbReference type="InterPro" id="IPR011009">
    <property type="entry name" value="Kinase-like_dom_sf"/>
</dbReference>
<evidence type="ECO:0000313" key="3">
    <source>
        <dbReference type="EMBL" id="CAK7350789.1"/>
    </source>
</evidence>
<name>A0AAV1SH38_9ROSI</name>
<keyword evidence="1" id="KW-0472">Membrane</keyword>
<sequence>MERPEAIGLEGCAPGEGFVKVEKVLLPDSSVAVWANTTTSRANCEKQCKSNCSCSAYAIVDAPGRAKGCVTWYGELMDATYDRNDRYDLYVRVDALELADKSRKSNGSLEKELLTILVPAVVSTWLIISIFRSVWLRKRGEKKYAEFGKISVKSDVFSFGVMLLEIVSGKRNSEFTTKDDSLTLIGHVRDF</sequence>
<keyword evidence="4" id="KW-1185">Reference proteome</keyword>
<dbReference type="PANTHER" id="PTHR32444:SF130">
    <property type="entry name" value="RECEPTOR-LIKE SERINE_THREONINE-PROTEIN KINASE"/>
    <property type="match status" value="1"/>
</dbReference>
<dbReference type="Pfam" id="PF08276">
    <property type="entry name" value="PAN_2"/>
    <property type="match status" value="1"/>
</dbReference>
<dbReference type="PANTHER" id="PTHR32444">
    <property type="entry name" value="BULB-TYPE LECTIN DOMAIN-CONTAINING PROTEIN"/>
    <property type="match status" value="1"/>
</dbReference>
<dbReference type="AlphaFoldDB" id="A0AAV1SH38"/>
<gene>
    <name evidence="3" type="ORF">DCAF_LOCUS23528</name>
</gene>
<dbReference type="SUPFAM" id="SSF56112">
    <property type="entry name" value="Protein kinase-like (PK-like)"/>
    <property type="match status" value="1"/>
</dbReference>
<feature type="transmembrane region" description="Helical" evidence="1">
    <location>
        <begin position="113"/>
        <end position="135"/>
    </location>
</feature>
<dbReference type="Gene3D" id="1.10.510.10">
    <property type="entry name" value="Transferase(Phosphotransferase) domain 1"/>
    <property type="match status" value="1"/>
</dbReference>
<organism evidence="3 4">
    <name type="scientific">Dovyalis caffra</name>
    <dbReference type="NCBI Taxonomy" id="77055"/>
    <lineage>
        <taxon>Eukaryota</taxon>
        <taxon>Viridiplantae</taxon>
        <taxon>Streptophyta</taxon>
        <taxon>Embryophyta</taxon>
        <taxon>Tracheophyta</taxon>
        <taxon>Spermatophyta</taxon>
        <taxon>Magnoliopsida</taxon>
        <taxon>eudicotyledons</taxon>
        <taxon>Gunneridae</taxon>
        <taxon>Pentapetalae</taxon>
        <taxon>rosids</taxon>
        <taxon>fabids</taxon>
        <taxon>Malpighiales</taxon>
        <taxon>Salicaceae</taxon>
        <taxon>Flacourtieae</taxon>
        <taxon>Dovyalis</taxon>
    </lineage>
</organism>
<reference evidence="3 4" key="1">
    <citation type="submission" date="2024-01" db="EMBL/GenBank/DDBJ databases">
        <authorList>
            <person name="Waweru B."/>
        </authorList>
    </citation>
    <scope>NUCLEOTIDE SEQUENCE [LARGE SCALE GENOMIC DNA]</scope>
</reference>
<evidence type="ECO:0000313" key="4">
    <source>
        <dbReference type="Proteomes" id="UP001314170"/>
    </source>
</evidence>
<proteinExistence type="predicted"/>
<dbReference type="CDD" id="cd01098">
    <property type="entry name" value="PAN_AP_plant"/>
    <property type="match status" value="1"/>
</dbReference>
<evidence type="ECO:0000256" key="1">
    <source>
        <dbReference type="SAM" id="Phobius"/>
    </source>
</evidence>
<protein>
    <recommendedName>
        <fullName evidence="2">Apple domain-containing protein</fullName>
    </recommendedName>
</protein>
<dbReference type="PROSITE" id="PS50948">
    <property type="entry name" value="PAN"/>
    <property type="match status" value="1"/>
</dbReference>
<keyword evidence="1" id="KW-0812">Transmembrane</keyword>
<comment type="caution">
    <text evidence="3">The sequence shown here is derived from an EMBL/GenBank/DDBJ whole genome shotgun (WGS) entry which is preliminary data.</text>
</comment>
<dbReference type="InterPro" id="IPR003609">
    <property type="entry name" value="Pan_app"/>
</dbReference>
<evidence type="ECO:0000259" key="2">
    <source>
        <dbReference type="PROSITE" id="PS50948"/>
    </source>
</evidence>
<dbReference type="Proteomes" id="UP001314170">
    <property type="component" value="Unassembled WGS sequence"/>
</dbReference>
<dbReference type="SMART" id="SM00473">
    <property type="entry name" value="PAN_AP"/>
    <property type="match status" value="1"/>
</dbReference>
<feature type="domain" description="Apple" evidence="2">
    <location>
        <begin position="12"/>
        <end position="94"/>
    </location>
</feature>
<dbReference type="EMBL" id="CAWUPB010001184">
    <property type="protein sequence ID" value="CAK7350789.1"/>
    <property type="molecule type" value="Genomic_DNA"/>
</dbReference>
<keyword evidence="1" id="KW-1133">Transmembrane helix</keyword>